<reference evidence="1 2" key="1">
    <citation type="journal article" date="2022" name="Hortic Res">
        <title>A haplotype resolved chromosomal level avocado genome allows analysis of novel avocado genes.</title>
        <authorList>
            <person name="Nath O."/>
            <person name="Fletcher S.J."/>
            <person name="Hayward A."/>
            <person name="Shaw L.M."/>
            <person name="Masouleh A.K."/>
            <person name="Furtado A."/>
            <person name="Henry R.J."/>
            <person name="Mitter N."/>
        </authorList>
    </citation>
    <scope>NUCLEOTIDE SEQUENCE [LARGE SCALE GENOMIC DNA]</scope>
    <source>
        <strain evidence="2">cv. Hass</strain>
    </source>
</reference>
<evidence type="ECO:0000313" key="1">
    <source>
        <dbReference type="EMBL" id="KAJ8644406.1"/>
    </source>
</evidence>
<dbReference type="Proteomes" id="UP001234297">
    <property type="component" value="Chromosome 2"/>
</dbReference>
<dbReference type="EMBL" id="CM056810">
    <property type="protein sequence ID" value="KAJ8644406.1"/>
    <property type="molecule type" value="Genomic_DNA"/>
</dbReference>
<keyword evidence="2" id="KW-1185">Reference proteome</keyword>
<sequence>MRFSPSPSVSLQRLAAAATNATMSSSSRFPSRGQNSWRRVLSNRPGSDGGGRGQEAFVSGDLHFRNVRDSNYGFRHGQRGDYRFPGGFQGRPFRPRPPPRPRPDDYRSWESALSQPPPNCGIC</sequence>
<name>A0ACC2MG84_PERAE</name>
<organism evidence="1 2">
    <name type="scientific">Persea americana</name>
    <name type="common">Avocado</name>
    <dbReference type="NCBI Taxonomy" id="3435"/>
    <lineage>
        <taxon>Eukaryota</taxon>
        <taxon>Viridiplantae</taxon>
        <taxon>Streptophyta</taxon>
        <taxon>Embryophyta</taxon>
        <taxon>Tracheophyta</taxon>
        <taxon>Spermatophyta</taxon>
        <taxon>Magnoliopsida</taxon>
        <taxon>Magnoliidae</taxon>
        <taxon>Laurales</taxon>
        <taxon>Lauraceae</taxon>
        <taxon>Persea</taxon>
    </lineage>
</organism>
<protein>
    <submittedName>
        <fullName evidence="1">Uncharacterized protein</fullName>
    </submittedName>
</protein>
<evidence type="ECO:0000313" key="2">
    <source>
        <dbReference type="Proteomes" id="UP001234297"/>
    </source>
</evidence>
<proteinExistence type="predicted"/>
<gene>
    <name evidence="1" type="ORF">MRB53_006154</name>
</gene>
<accession>A0ACC2MG84</accession>
<comment type="caution">
    <text evidence="1">The sequence shown here is derived from an EMBL/GenBank/DDBJ whole genome shotgun (WGS) entry which is preliminary data.</text>
</comment>